<evidence type="ECO:0000313" key="2">
    <source>
        <dbReference type="Proteomes" id="UP000220639"/>
    </source>
</evidence>
<organism evidence="1 2">
    <name type="scientific">Klebsiella grimontii</name>
    <dbReference type="NCBI Taxonomy" id="2058152"/>
    <lineage>
        <taxon>Bacteria</taxon>
        <taxon>Pseudomonadati</taxon>
        <taxon>Pseudomonadota</taxon>
        <taxon>Gammaproteobacteria</taxon>
        <taxon>Enterobacterales</taxon>
        <taxon>Enterobacteriaceae</taxon>
        <taxon>Klebsiella/Raoultella group</taxon>
        <taxon>Klebsiella</taxon>
    </lineage>
</organism>
<sequence length="61" mass="7002">MPGFNIFYLLKVINYQTKKDFYFVLSATLVQERAKNGHDIKAKSESTYSIYFVVSASLSTK</sequence>
<name>A0A285B2M7_9ENTR</name>
<reference evidence="2" key="1">
    <citation type="submission" date="2017-08" db="EMBL/GenBank/DDBJ databases">
        <authorList>
            <person name="Brisse S."/>
        </authorList>
    </citation>
    <scope>NUCLEOTIDE SEQUENCE [LARGE SCALE GENOMIC DNA]</scope>
    <source>
        <strain evidence="2">06D021</strain>
    </source>
</reference>
<accession>A0A285B2M7</accession>
<dbReference type="EMBL" id="FZTC01000017">
    <property type="protein sequence ID" value="SNU35083.1"/>
    <property type="molecule type" value="Genomic_DNA"/>
</dbReference>
<protein>
    <submittedName>
        <fullName evidence="1">Uncharacterized protein</fullName>
    </submittedName>
</protein>
<dbReference type="AlphaFoldDB" id="A0A285B2M7"/>
<gene>
    <name evidence="1" type="ORF">KOSB73_240250</name>
</gene>
<proteinExistence type="predicted"/>
<dbReference type="Proteomes" id="UP000220639">
    <property type="component" value="Unassembled WGS sequence"/>
</dbReference>
<evidence type="ECO:0000313" key="1">
    <source>
        <dbReference type="EMBL" id="SNU35083.1"/>
    </source>
</evidence>